<gene>
    <name evidence="3" type="ORF">HAPAU_10050</name>
</gene>
<dbReference type="Pfam" id="PF08350">
    <property type="entry name" value="FilR1_middle"/>
    <property type="match status" value="1"/>
</dbReference>
<dbReference type="SUPFAM" id="SSF46785">
    <property type="entry name" value="Winged helix' DNA-binding domain"/>
    <property type="match status" value="1"/>
</dbReference>
<evidence type="ECO:0000259" key="2">
    <source>
        <dbReference type="Pfam" id="PF25213"/>
    </source>
</evidence>
<reference evidence="3 4" key="1">
    <citation type="submission" date="2016-02" db="EMBL/GenBank/DDBJ databases">
        <title>Genome sequence of Halalkalicoccus paucihalophilus DSM 24557.</title>
        <authorList>
            <person name="Poehlein A."/>
            <person name="Daniel R."/>
        </authorList>
    </citation>
    <scope>NUCLEOTIDE SEQUENCE [LARGE SCALE GENOMIC DNA]</scope>
    <source>
        <strain evidence="3 4">DSM 24557</strain>
    </source>
</reference>
<dbReference type="AlphaFoldDB" id="A0A151AHR6"/>
<dbReference type="EMBL" id="LTAZ01000003">
    <property type="protein sequence ID" value="KYH27115.1"/>
    <property type="molecule type" value="Genomic_DNA"/>
</dbReference>
<dbReference type="Pfam" id="PF25213">
    <property type="entry name" value="HVO_A0261_N"/>
    <property type="match status" value="1"/>
</dbReference>
<dbReference type="PATRIC" id="fig|1008153.3.peg.1013"/>
<evidence type="ECO:0000259" key="1">
    <source>
        <dbReference type="Pfam" id="PF08350"/>
    </source>
</evidence>
<dbReference type="InterPro" id="IPR013561">
    <property type="entry name" value="FilR1_middle_dom"/>
</dbReference>
<dbReference type="InterPro" id="IPR036388">
    <property type="entry name" value="WH-like_DNA-bd_sf"/>
</dbReference>
<dbReference type="RefSeq" id="WP_066380231.1">
    <property type="nucleotide sequence ID" value="NZ_LTAZ01000003.1"/>
</dbReference>
<feature type="domain" description="Methanogenesis regulatory protein FilR1 middle" evidence="1">
    <location>
        <begin position="123"/>
        <end position="249"/>
    </location>
</feature>
<keyword evidence="4" id="KW-1185">Reference proteome</keyword>
<dbReference type="InterPro" id="IPR036390">
    <property type="entry name" value="WH_DNA-bd_sf"/>
</dbReference>
<sequence>MPSPDERVRFLATSPNRVSLLSELEDGPLQPAELVDQLGLSRSATQRNLKELTDLGWIRRVDGGYTCTVGGRLVLAAYDELIATVGLVETYGESLEPLDEAGMTLSPAVLESATVVTATETDPHAPLRYYTERVRELEPSRFVGIVPVVSPLFNEAHRTLLERGAEGELVLDTAALSASKTEYDTEFDDAVSIDGLSLYAHPDSFSFGLSIIGERVFLGAYEGGQFVACFEWGDPDVREQALLAYETHKEAAREVDATALSS</sequence>
<dbReference type="OrthoDB" id="330490at2157"/>
<name>A0A151AHR6_9EURY</name>
<protein>
    <submittedName>
        <fullName evidence="3">MarR family protein</fullName>
    </submittedName>
</protein>
<accession>A0A151AHR6</accession>
<organism evidence="3 4">
    <name type="scientific">Halalkalicoccus paucihalophilus</name>
    <dbReference type="NCBI Taxonomy" id="1008153"/>
    <lineage>
        <taxon>Archaea</taxon>
        <taxon>Methanobacteriati</taxon>
        <taxon>Methanobacteriota</taxon>
        <taxon>Stenosarchaea group</taxon>
        <taxon>Halobacteria</taxon>
        <taxon>Halobacteriales</taxon>
        <taxon>Halococcaceae</taxon>
        <taxon>Halalkalicoccus</taxon>
    </lineage>
</organism>
<dbReference type="InterPro" id="IPR011991">
    <property type="entry name" value="ArsR-like_HTH"/>
</dbReference>
<evidence type="ECO:0000313" key="4">
    <source>
        <dbReference type="Proteomes" id="UP000075321"/>
    </source>
</evidence>
<dbReference type="InterPro" id="IPR057527">
    <property type="entry name" value="HVO_A0261-like_N"/>
</dbReference>
<feature type="domain" description="HVO-A0261-like N-terminal" evidence="2">
    <location>
        <begin position="6"/>
        <end position="86"/>
    </location>
</feature>
<proteinExistence type="predicted"/>
<evidence type="ECO:0000313" key="3">
    <source>
        <dbReference type="EMBL" id="KYH27115.1"/>
    </source>
</evidence>
<dbReference type="CDD" id="cd00090">
    <property type="entry name" value="HTH_ARSR"/>
    <property type="match status" value="1"/>
</dbReference>
<comment type="caution">
    <text evidence="3">The sequence shown here is derived from an EMBL/GenBank/DDBJ whole genome shotgun (WGS) entry which is preliminary data.</text>
</comment>
<dbReference type="Proteomes" id="UP000075321">
    <property type="component" value="Unassembled WGS sequence"/>
</dbReference>
<dbReference type="Gene3D" id="1.10.10.10">
    <property type="entry name" value="Winged helix-like DNA-binding domain superfamily/Winged helix DNA-binding domain"/>
    <property type="match status" value="1"/>
</dbReference>